<dbReference type="InterPro" id="IPR003567">
    <property type="entry name" value="Cyt_c_biogenesis"/>
</dbReference>
<keyword evidence="2" id="KW-0201">Cytochrome c-type biogenesis</keyword>
<sequence>MALHYTGIIPALAALVYTTALYMLLRRDIGTASRLVKWASMFTVAGWLVYLVPFVTLDYSLEEVFWNTSPGLPLWMRIASAWAGGGGSLYLFAAISAIATLYIARGLAEAKKKDVLVTGAAVVTLAAIVGAFANGAFSVMEERPASGAGLNPLLKSPWLYPHPLSTFGGYALLSIGMVALLAGLRRRGLLVYELGWALLTLGIMLGGYWSYETFGWGGYWAWDPVETSELMVWLAATLLPHVMVAVPSLAAFTEYLTLSSVFLAMYVTRSGLSPLHSFAAANLGVAMLLVVALVALFLAFRRLGELRFPGLDRVKRSPLQAGMLAATIALFAAAIFVYATLLLPSMLTVVGVEATVPQMQSGVRYFHPVLYPLLVAMLAAIPLAFIGDRIGWRGYAALLAATSIASVVAGAAALSGALMLTPLSSSATNAMMAFGLPWAGLAAAAVLLYIALRLRGGKLVSERMTAISLLHLGLAVTVIGVLLSGTHSFNEAYFIDASMKPGEPVILPNGLKIELVGYEFELSNSTVDIYTGYAGRSLSYILAWDALAALASDYSKKIEQVHEAEKLLGSNETLRSLAELAAETHISTVNGSIAIKGAARVTGIDMFTGAETPIADSADITIELVNPSVTVAIEPVQDSMGRVKSARFRLYVTADEAAVAGLPGGNITARTVLDVTFAEPVRLTVGRVSLEISHVYVLAMATGSTGHPAVEQRDGVLVYKPALLVPSGSMEVGALTVAVPLDVPASMAGYVESCRDPLLQRLLGSSLAEALANGAALKALNPPDCRPTAETPHGICPGYIDVPHTVPETAWLVLKLRIEHGGDVREETVRLRFESYGEVQGIHGLVTKVIHPRVGLTDVYIAIHAPVVTPDWGVTGYHELLVYYLHAVYQSMNLTPAQRIALAALFASGYMMDTASSINDRMQRSLFLEHAAIELYLLAEDFSPENSTIARQGLPVQVKLVPGVALVWYGAVMMAVSAVYAAVVAAYTARRS</sequence>
<feature type="transmembrane region" description="Helical" evidence="3">
    <location>
        <begin position="966"/>
        <end position="989"/>
    </location>
</feature>
<feature type="transmembrane region" description="Helical" evidence="3">
    <location>
        <begin position="398"/>
        <end position="420"/>
    </location>
</feature>
<gene>
    <name evidence="5" type="ORF">PABY_05240</name>
</gene>
<feature type="transmembrane region" description="Helical" evidence="3">
    <location>
        <begin position="255"/>
        <end position="272"/>
    </location>
</feature>
<accession>A0ABM8ITR2</accession>
<evidence type="ECO:0000256" key="2">
    <source>
        <dbReference type="ARBA" id="ARBA00022748"/>
    </source>
</evidence>
<dbReference type="EMBL" id="AP028907">
    <property type="protein sequence ID" value="BES80957.1"/>
    <property type="molecule type" value="Genomic_DNA"/>
</dbReference>
<dbReference type="Proteomes" id="UP001341135">
    <property type="component" value="Chromosome"/>
</dbReference>
<name>A0ABM8ITR2_9CREN</name>
<feature type="transmembrane region" description="Helical" evidence="3">
    <location>
        <begin position="37"/>
        <end position="61"/>
    </location>
</feature>
<comment type="similarity">
    <text evidence="1">Belongs to the CcmF/CycK/Ccl1/NrfE/CcsA family.</text>
</comment>
<feature type="transmembrane region" description="Helical" evidence="3">
    <location>
        <begin position="160"/>
        <end position="182"/>
    </location>
</feature>
<feature type="transmembrane region" description="Helical" evidence="3">
    <location>
        <begin position="6"/>
        <end position="25"/>
    </location>
</feature>
<feature type="transmembrane region" description="Helical" evidence="3">
    <location>
        <begin position="115"/>
        <end position="140"/>
    </location>
</feature>
<proteinExistence type="inferred from homology"/>
<feature type="transmembrane region" description="Helical" evidence="3">
    <location>
        <begin position="230"/>
        <end position="250"/>
    </location>
</feature>
<feature type="transmembrane region" description="Helical" evidence="3">
    <location>
        <begin position="432"/>
        <end position="452"/>
    </location>
</feature>
<feature type="transmembrane region" description="Helical" evidence="3">
    <location>
        <begin position="321"/>
        <end position="345"/>
    </location>
</feature>
<feature type="transmembrane region" description="Helical" evidence="3">
    <location>
        <begin position="189"/>
        <end position="210"/>
    </location>
</feature>
<keyword evidence="3" id="KW-1133">Transmembrane helix</keyword>
<reference evidence="5 6" key="1">
    <citation type="submission" date="2023-09" db="EMBL/GenBank/DDBJ databases">
        <title>Pyrofollis japonicus gen. nov. sp. nov., a novel member of the family Pyrodictiaceae isolated from the Iheya North hydrothermal field.</title>
        <authorList>
            <person name="Miyazaki U."/>
            <person name="Sanari M."/>
            <person name="Tame A."/>
            <person name="Kitajima M."/>
            <person name="Okamoto A."/>
            <person name="Sawayama S."/>
            <person name="Miyazaki J."/>
            <person name="Takai K."/>
            <person name="Nakagawa S."/>
        </authorList>
    </citation>
    <scope>NUCLEOTIDE SEQUENCE [LARGE SCALE GENOMIC DNA]</scope>
    <source>
        <strain evidence="5 6">AV2</strain>
    </source>
</reference>
<feature type="transmembrane region" description="Helical" evidence="3">
    <location>
        <begin position="81"/>
        <end position="103"/>
    </location>
</feature>
<dbReference type="PANTHER" id="PTHR43653:SF1">
    <property type="entry name" value="CYTOCHROME C-TYPE BIOGENESIS PROTEIN CCMF"/>
    <property type="match status" value="1"/>
</dbReference>
<evidence type="ECO:0000256" key="3">
    <source>
        <dbReference type="SAM" id="Phobius"/>
    </source>
</evidence>
<dbReference type="InterPro" id="IPR002541">
    <property type="entry name" value="Cyt_c_assembly"/>
</dbReference>
<feature type="domain" description="Cytochrome c assembly protein" evidence="4">
    <location>
        <begin position="87"/>
        <end position="270"/>
    </location>
</feature>
<dbReference type="Pfam" id="PF01578">
    <property type="entry name" value="Cytochrom_C_asm"/>
    <property type="match status" value="1"/>
</dbReference>
<dbReference type="PRINTS" id="PR01410">
    <property type="entry name" value="CCBIOGENESIS"/>
</dbReference>
<evidence type="ECO:0000313" key="5">
    <source>
        <dbReference type="EMBL" id="BES80957.1"/>
    </source>
</evidence>
<keyword evidence="6" id="KW-1185">Reference proteome</keyword>
<dbReference type="PANTHER" id="PTHR43653">
    <property type="entry name" value="CYTOCHROME C ASSEMBLY PROTEIN-RELATED"/>
    <property type="match status" value="1"/>
</dbReference>
<feature type="transmembrane region" description="Helical" evidence="3">
    <location>
        <begin position="278"/>
        <end position="300"/>
    </location>
</feature>
<protein>
    <recommendedName>
        <fullName evidence="4">Cytochrome c assembly protein domain-containing protein</fullName>
    </recommendedName>
</protein>
<evidence type="ECO:0000313" key="6">
    <source>
        <dbReference type="Proteomes" id="UP001341135"/>
    </source>
</evidence>
<dbReference type="GeneID" id="89288559"/>
<keyword evidence="3" id="KW-0812">Transmembrane</keyword>
<keyword evidence="3" id="KW-0472">Membrane</keyword>
<evidence type="ECO:0000256" key="1">
    <source>
        <dbReference type="ARBA" id="ARBA00009186"/>
    </source>
</evidence>
<organism evidence="5 6">
    <name type="scientific">Pyrodictium abyssi</name>
    <dbReference type="NCBI Taxonomy" id="54256"/>
    <lineage>
        <taxon>Archaea</taxon>
        <taxon>Thermoproteota</taxon>
        <taxon>Thermoprotei</taxon>
        <taxon>Desulfurococcales</taxon>
        <taxon>Pyrodictiaceae</taxon>
        <taxon>Pyrodictium</taxon>
    </lineage>
</organism>
<feature type="transmembrane region" description="Helical" evidence="3">
    <location>
        <begin position="365"/>
        <end position="386"/>
    </location>
</feature>
<evidence type="ECO:0000259" key="4">
    <source>
        <dbReference type="Pfam" id="PF01578"/>
    </source>
</evidence>
<feature type="transmembrane region" description="Helical" evidence="3">
    <location>
        <begin position="464"/>
        <end position="483"/>
    </location>
</feature>
<dbReference type="RefSeq" id="WP_338251640.1">
    <property type="nucleotide sequence ID" value="NZ_AP028907.1"/>
</dbReference>